<protein>
    <submittedName>
        <fullName evidence="2">Uncharacterized protein</fullName>
    </submittedName>
</protein>
<dbReference type="Proteomes" id="UP000653674">
    <property type="component" value="Unassembled WGS sequence"/>
</dbReference>
<proteinExistence type="predicted"/>
<dbReference type="AlphaFoldDB" id="A0A8J3LZB6"/>
<sequence length="89" mass="9830">MAEPHVTLEQPELDPAPEKLREPLEEQLSSALQRATDVVSDDYHGESVDEVADRLLAETRAALHPDIAEAFQPDPAELRRVAAVIVGRH</sequence>
<evidence type="ECO:0000313" key="3">
    <source>
        <dbReference type="Proteomes" id="UP000653674"/>
    </source>
</evidence>
<dbReference type="RefSeq" id="WP_168078242.1">
    <property type="nucleotide sequence ID" value="NZ_BAAAQJ010000007.1"/>
</dbReference>
<keyword evidence="3" id="KW-1185">Reference proteome</keyword>
<evidence type="ECO:0000256" key="1">
    <source>
        <dbReference type="SAM" id="MobiDB-lite"/>
    </source>
</evidence>
<organism evidence="2 3">
    <name type="scientific">Planosporangium flavigriseum</name>
    <dbReference type="NCBI Taxonomy" id="373681"/>
    <lineage>
        <taxon>Bacteria</taxon>
        <taxon>Bacillati</taxon>
        <taxon>Actinomycetota</taxon>
        <taxon>Actinomycetes</taxon>
        <taxon>Micromonosporales</taxon>
        <taxon>Micromonosporaceae</taxon>
        <taxon>Planosporangium</taxon>
    </lineage>
</organism>
<reference evidence="2" key="1">
    <citation type="submission" date="2021-01" db="EMBL/GenBank/DDBJ databases">
        <title>Whole genome shotgun sequence of Planosporangium flavigriseum NBRC 105377.</title>
        <authorList>
            <person name="Komaki H."/>
            <person name="Tamura T."/>
        </authorList>
    </citation>
    <scope>NUCLEOTIDE SEQUENCE</scope>
    <source>
        <strain evidence="2">NBRC 105377</strain>
    </source>
</reference>
<name>A0A8J3LZB6_9ACTN</name>
<accession>A0A8J3LZB6</accession>
<comment type="caution">
    <text evidence="2">The sequence shown here is derived from an EMBL/GenBank/DDBJ whole genome shotgun (WGS) entry which is preliminary data.</text>
</comment>
<evidence type="ECO:0000313" key="2">
    <source>
        <dbReference type="EMBL" id="GIG76251.1"/>
    </source>
</evidence>
<gene>
    <name evidence="2" type="ORF">Pfl04_46550</name>
</gene>
<feature type="region of interest" description="Disordered" evidence="1">
    <location>
        <begin position="1"/>
        <end position="23"/>
    </location>
</feature>
<dbReference type="EMBL" id="BONU01000048">
    <property type="protein sequence ID" value="GIG76251.1"/>
    <property type="molecule type" value="Genomic_DNA"/>
</dbReference>